<comment type="similarity">
    <text evidence="1">Belongs to the CDK5RAP3 family.</text>
</comment>
<dbReference type="EMBL" id="LJIG01016080">
    <property type="protein sequence ID" value="KRT81674.1"/>
    <property type="molecule type" value="Genomic_DNA"/>
</dbReference>
<evidence type="ECO:0008006" key="5">
    <source>
        <dbReference type="Google" id="ProtNLM"/>
    </source>
</evidence>
<dbReference type="GO" id="GO:0012505">
    <property type="term" value="C:endomembrane system"/>
    <property type="evidence" value="ECO:0007669"/>
    <property type="project" value="TreeGrafter"/>
</dbReference>
<dbReference type="PANTHER" id="PTHR14894:SF0">
    <property type="entry name" value="CDK5 REGULATORY SUBUNIT-ASSOCIATED PROTEIN 3"/>
    <property type="match status" value="1"/>
</dbReference>
<feature type="coiled-coil region" evidence="2">
    <location>
        <begin position="118"/>
        <end position="155"/>
    </location>
</feature>
<sequence length="511" mass="58587">MDEQNIPIDINTNKLLEWLISRRHVNKDWHTNIIKVREKINNAIQDMPVHEGIVRLLSGQHINYFHCLKIVEILKETEADTKNLFGRYGSQRMKDWLEILQLYQKDNLYLAESSQILMRNVSYEVQSLRKQIAKLEQTQVECEKKIKDYTKAENSVQSEFNISCKQLGIDGKKIKKELVNMLSDLPEIYEKAAETIKVVEPALELYLAFIHFHSDQRKEEALPLLKYLIKNGNTTTYEYTYGEKPVSIEEPPLKIEIDDSDEEKNSEEIDFADDIDFGDVNTENNVNFEISPMSEGDIDWGTLNTIEDDFEIVEHVDLDINLEESGIVVEKSGLDGGVAKENDAYTLLDNPSTQDLVLNDLMELKAFLNMRLYEMSSESDLLSMSQIDAPTILQMQTIESLTSMSDCVTVALNELLNKRTQHLHNIKHSARYVDLLAASLKQKLNAIQRIKDSKQVLEEKIGEAQIEIKKLQPVVATVIVNTKALQRNIEEDISKKYKGRPVNIIGGINMI</sequence>
<dbReference type="OrthoDB" id="340432at2759"/>
<dbReference type="InterPro" id="IPR008491">
    <property type="entry name" value="CDK5RAP3"/>
</dbReference>
<dbReference type="Pfam" id="PF05600">
    <property type="entry name" value="CDK5RAP3"/>
    <property type="match status" value="1"/>
</dbReference>
<comment type="caution">
    <text evidence="3">The sequence shown here is derived from an EMBL/GenBank/DDBJ whole genome shotgun (WGS) entry which is preliminary data.</text>
</comment>
<accession>A0A0T6B2R8</accession>
<reference evidence="3 4" key="1">
    <citation type="submission" date="2015-09" db="EMBL/GenBank/DDBJ databases">
        <title>Draft genome of the scarab beetle Oryctes borbonicus.</title>
        <authorList>
            <person name="Meyer J.M."/>
            <person name="Markov G.V."/>
            <person name="Baskaran P."/>
            <person name="Herrmann M."/>
            <person name="Sommer R.J."/>
            <person name="Roedelsperger C."/>
        </authorList>
    </citation>
    <scope>NUCLEOTIDE SEQUENCE [LARGE SCALE GENOMIC DNA]</scope>
    <source>
        <strain evidence="3">OB123</strain>
        <tissue evidence="3">Whole animal</tissue>
    </source>
</reference>
<name>A0A0T6B2R8_9SCAR</name>
<protein>
    <recommendedName>
        <fullName evidence="5">CDK5 regulatory subunit-associated protein 3</fullName>
    </recommendedName>
</protein>
<dbReference type="PANTHER" id="PTHR14894">
    <property type="entry name" value="CDK5 REGULATORY SUBUNIT-ASSOCIATED PROTEIN 3"/>
    <property type="match status" value="1"/>
</dbReference>
<keyword evidence="4" id="KW-1185">Reference proteome</keyword>
<dbReference type="Proteomes" id="UP000051574">
    <property type="component" value="Unassembled WGS sequence"/>
</dbReference>
<dbReference type="GO" id="GO:0007346">
    <property type="term" value="P:regulation of mitotic cell cycle"/>
    <property type="evidence" value="ECO:0007669"/>
    <property type="project" value="TreeGrafter"/>
</dbReference>
<organism evidence="3 4">
    <name type="scientific">Oryctes borbonicus</name>
    <dbReference type="NCBI Taxonomy" id="1629725"/>
    <lineage>
        <taxon>Eukaryota</taxon>
        <taxon>Metazoa</taxon>
        <taxon>Ecdysozoa</taxon>
        <taxon>Arthropoda</taxon>
        <taxon>Hexapoda</taxon>
        <taxon>Insecta</taxon>
        <taxon>Pterygota</taxon>
        <taxon>Neoptera</taxon>
        <taxon>Endopterygota</taxon>
        <taxon>Coleoptera</taxon>
        <taxon>Polyphaga</taxon>
        <taxon>Scarabaeiformia</taxon>
        <taxon>Scarabaeidae</taxon>
        <taxon>Dynastinae</taxon>
        <taxon>Oryctes</taxon>
    </lineage>
</organism>
<evidence type="ECO:0000256" key="1">
    <source>
        <dbReference type="ARBA" id="ARBA00007478"/>
    </source>
</evidence>
<evidence type="ECO:0000313" key="3">
    <source>
        <dbReference type="EMBL" id="KRT81674.1"/>
    </source>
</evidence>
<keyword evidence="2" id="KW-0175">Coiled coil</keyword>
<evidence type="ECO:0000256" key="2">
    <source>
        <dbReference type="SAM" id="Coils"/>
    </source>
</evidence>
<proteinExistence type="inferred from homology"/>
<evidence type="ECO:0000313" key="4">
    <source>
        <dbReference type="Proteomes" id="UP000051574"/>
    </source>
</evidence>
<gene>
    <name evidence="3" type="ORF">AMK59_5837</name>
</gene>
<feature type="coiled-coil region" evidence="2">
    <location>
        <begin position="440"/>
        <end position="467"/>
    </location>
</feature>
<dbReference type="AlphaFoldDB" id="A0A0T6B2R8"/>